<dbReference type="RefSeq" id="WP_204196836.1">
    <property type="nucleotide sequence ID" value="NZ_JAFEMC010000002.1"/>
</dbReference>
<dbReference type="InterPro" id="IPR021730">
    <property type="entry name" value="YdbH"/>
</dbReference>
<organism evidence="3 4">
    <name type="scientific">Sphingomonas longa</name>
    <dbReference type="NCBI Taxonomy" id="2778730"/>
    <lineage>
        <taxon>Bacteria</taxon>
        <taxon>Pseudomonadati</taxon>
        <taxon>Pseudomonadota</taxon>
        <taxon>Alphaproteobacteria</taxon>
        <taxon>Sphingomonadales</taxon>
        <taxon>Sphingomonadaceae</taxon>
        <taxon>Sphingomonas</taxon>
    </lineage>
</organism>
<keyword evidence="2" id="KW-0472">Membrane</keyword>
<dbReference type="Proteomes" id="UP000763641">
    <property type="component" value="Unassembled WGS sequence"/>
</dbReference>
<feature type="compositionally biased region" description="Polar residues" evidence="1">
    <location>
        <begin position="1033"/>
        <end position="1044"/>
    </location>
</feature>
<evidence type="ECO:0000313" key="4">
    <source>
        <dbReference type="Proteomes" id="UP000763641"/>
    </source>
</evidence>
<accession>A0ABS2D552</accession>
<dbReference type="EMBL" id="JAFEMC010000002">
    <property type="protein sequence ID" value="MBM6576051.1"/>
    <property type="molecule type" value="Genomic_DNA"/>
</dbReference>
<keyword evidence="4" id="KW-1185">Reference proteome</keyword>
<protein>
    <submittedName>
        <fullName evidence="3">YdbH domain-containing protein</fullName>
    </submittedName>
</protein>
<comment type="caution">
    <text evidence="3">The sequence shown here is derived from an EMBL/GenBank/DDBJ whole genome shotgun (WGS) entry which is preliminary data.</text>
</comment>
<evidence type="ECO:0000256" key="1">
    <source>
        <dbReference type="SAM" id="MobiDB-lite"/>
    </source>
</evidence>
<name>A0ABS2D552_9SPHN</name>
<dbReference type="Pfam" id="PF11739">
    <property type="entry name" value="YdbH-like"/>
    <property type="match status" value="1"/>
</dbReference>
<reference evidence="3 4" key="1">
    <citation type="submission" date="2020-12" db="EMBL/GenBank/DDBJ databases">
        <title>Sphingomonas sp.</title>
        <authorList>
            <person name="Kim M.K."/>
        </authorList>
    </citation>
    <scope>NUCLEOTIDE SEQUENCE [LARGE SCALE GENOMIC DNA]</scope>
    <source>
        <strain evidence="3 4">BT552</strain>
    </source>
</reference>
<keyword evidence="2" id="KW-1133">Transmembrane helix</keyword>
<evidence type="ECO:0000256" key="2">
    <source>
        <dbReference type="SAM" id="Phobius"/>
    </source>
</evidence>
<proteinExistence type="predicted"/>
<gene>
    <name evidence="3" type="ORF">ILT43_06670</name>
</gene>
<sequence>MEDDNDAVPSLPIRRRSIRRRAAIALALVVVAGLILLWVERRPIAGRFVDRELAAAGVPATYTIADLGLGRQRLTDVVIGNPADPDLVADWIETRTEIGLSGVRLDGVRAGRVRMRGRLIDGRLSLGAIDRLLPAGPSGQPFTLPALDVEVADARLRLETPVGLLGLKIAGSGKLDDGFRGTVAAVAPTLAAGGCSVAGGTAAVRLTIDGGRPHIVGPVRAKAVDCRQARIAAPGANIDLTLSKGLDRWTGTARLATGATRGQGGVVQSIAGDLSFAGDATLTQGRLDVVATAMRHPGVTARRVTIAGDYGIGRRLAFQGRVAADGAVLAASLLPNVSGAGAGTPVAPLVRAVATAVARANRDMALSIDLAAATGAIRISRATLSSASGARMSLDGVVSADARGLTLNGTVATRGGGLPSARVSLMQAGPGAAIRGTARVERYAADGASLELTPVTFSATPGGATRIATTATLDGPLGDGEVEGLSLPLDVGWNGRTLVVGRGCAPLAWRALRISGLTLDPARLALCPTGPALVTVSSGQMSGGARLAASELTGRLGGTPLRVATGGATLGLADRGFTLTQVAARLGAPDRQTRIEAATLSGMIANGGVAGTFAGGGGKIGAVPLILSAADGRWALKGGVLDLTGALTVSDAQTDNPRFRPMQARGVALRLAGSAITATAMLHEPTTGTRVADLRIGHLLSSGMGSADLTVPDLSFREGFQPELLTPLTFGVVAEVRGNVRGAGHIAWDAQRVTSTGRFTTEALDLAVAFGPVTGLSGTIVFDDLLGLHTPAGQVALVKTVNPGIPVSDGTVRYQLLGGVRVGVEGARWPFAGGTLTLDPTVLDFDAARQRRMTFRVDGAGAGIFLQQFDFQNIDASGTFDGVLPMVFDQSGGRIENGRLSARPGGGSLAYVGTLSQQELGTWGNLAFQALKSLKYRSLSLVLNGPLTGEMVTDVRFAGISQGAGAKSNFLIRRLQKLPFVFNIRIKAPFRGLLDSAQSFYDPRRLIQRNLPALLEEQNKRAVPPSRPAATTPPVQTPESETMR</sequence>
<evidence type="ECO:0000313" key="3">
    <source>
        <dbReference type="EMBL" id="MBM6576051.1"/>
    </source>
</evidence>
<feature type="transmembrane region" description="Helical" evidence="2">
    <location>
        <begin position="22"/>
        <end position="39"/>
    </location>
</feature>
<keyword evidence="2" id="KW-0812">Transmembrane</keyword>
<feature type="region of interest" description="Disordered" evidence="1">
    <location>
        <begin position="1017"/>
        <end position="1044"/>
    </location>
</feature>